<dbReference type="SMART" id="SM01236">
    <property type="entry name" value="Haem_oxygenase_2"/>
    <property type="match status" value="1"/>
</dbReference>
<dbReference type="EMBL" id="CDHN01000005">
    <property type="protein sequence ID" value="CEJ92707.1"/>
    <property type="molecule type" value="Genomic_DNA"/>
</dbReference>
<proteinExistence type="predicted"/>
<dbReference type="OrthoDB" id="10057598at2759"/>
<dbReference type="STRING" id="1531966.A0A0A1TPK9"/>
<name>A0A0A1TPK9_9HYPO</name>
<evidence type="ECO:0000313" key="2">
    <source>
        <dbReference type="Proteomes" id="UP000039046"/>
    </source>
</evidence>
<reference evidence="1 2" key="1">
    <citation type="journal article" date="2015" name="Genome Announc.">
        <title>Draft Genome Sequence and Gene Annotation of the Entomopathogenic Fungus Verticillium hemipterigenum.</title>
        <authorList>
            <person name="Horn F."/>
            <person name="Habel A."/>
            <person name="Scharf D.H."/>
            <person name="Dworschak J."/>
            <person name="Brakhage A.A."/>
            <person name="Guthke R."/>
            <person name="Hertweck C."/>
            <person name="Linde J."/>
        </authorList>
    </citation>
    <scope>NUCLEOTIDE SEQUENCE [LARGE SCALE GENOMIC DNA]</scope>
</reference>
<dbReference type="AlphaFoldDB" id="A0A0A1TPK9"/>
<organism evidence="1 2">
    <name type="scientific">[Torrubiella] hemipterigena</name>
    <dbReference type="NCBI Taxonomy" id="1531966"/>
    <lineage>
        <taxon>Eukaryota</taxon>
        <taxon>Fungi</taxon>
        <taxon>Dikarya</taxon>
        <taxon>Ascomycota</taxon>
        <taxon>Pezizomycotina</taxon>
        <taxon>Sordariomycetes</taxon>
        <taxon>Hypocreomycetidae</taxon>
        <taxon>Hypocreales</taxon>
        <taxon>Clavicipitaceae</taxon>
        <taxon>Clavicipitaceae incertae sedis</taxon>
        <taxon>'Torrubiella' clade</taxon>
    </lineage>
</organism>
<sequence length="752" mass="83301">MAIHHTLSPDSWASLTPAQIATLCLLCSGCTVAYLWARQQQSSGCSRHAHGFTAHHEHHRSTNNTAASWLLDPEKVRLLYHQLHNMEDNPEILPTAHEALLAALDLAVDAAKVLPAKDSILALPKYSATDLTAWIERRDDDIMEEFEAYTKRRRSGQPRELLPTKDHAITWLRAQTPLRFVDGAWLGHLSRVDSLWTHQQVVRQLWQITSEELGDGDISKHHARIYAQLLETTAPDMPAAHSAEFMDRRHGTTDDSVWRAALPQLLISLFHKDLMPEMLGFNLHFEGITLGMLQAATEMTELGLDATYFMLHVSIDNAASGHTAMALDAVVLYLEQVRENDGEGAMEQAWRRVQAGYLLSEGAWVRRIASQTKSSADLEQAVGDIFLSKAKSGCKLHCRSQSKIGKSTVVEWLDPSQLDTEDRGANLVQALARSRYWVTPGNSDKSRFMKELLWGGRMFGAFTEGECNVVREWINGLAPLPVVSYASFTGHDHTRRNALATNDAGSFGPMLPSRDAIDRLRQQILQDSSATLIPSPELSQTGVNGFHFPVEVAAVEKVKTLPVLWFTHFRLLEGFLAIPSKNGDALGGLILRILRAQYGFDELQYSVTGNVKIGSDDHSSASEASFFDMGMQILAYHGVPASVGSLEELLSLYPAGELPKVMMQLATAPNACKAVLLGMAAAFVPLRRAVAASSILEDAMRPLLARMADFEEEQLAECLRIVGKEHQSATAEFWKGFQFARTHLTDALSKEE</sequence>
<protein>
    <submittedName>
        <fullName evidence="1">Uncharacterized protein</fullName>
    </submittedName>
</protein>
<evidence type="ECO:0000313" key="1">
    <source>
        <dbReference type="EMBL" id="CEJ92707.1"/>
    </source>
</evidence>
<dbReference type="Proteomes" id="UP000039046">
    <property type="component" value="Unassembled WGS sequence"/>
</dbReference>
<dbReference type="Pfam" id="PF14518">
    <property type="entry name" value="Haem_oxygenas_2"/>
    <property type="match status" value="1"/>
</dbReference>
<gene>
    <name evidence="1" type="ORF">VHEMI08341</name>
</gene>
<keyword evidence="2" id="KW-1185">Reference proteome</keyword>
<accession>A0A0A1TPK9</accession>
<dbReference type="HOGENOM" id="CLU_003680_0_0_1"/>